<proteinExistence type="predicted"/>
<gene>
    <name evidence="2" type="ORF">NCGR_LOCUS36083</name>
</gene>
<dbReference type="GO" id="GO:0005635">
    <property type="term" value="C:nuclear envelope"/>
    <property type="evidence" value="ECO:0007669"/>
    <property type="project" value="TreeGrafter"/>
</dbReference>
<evidence type="ECO:0000313" key="3">
    <source>
        <dbReference type="Proteomes" id="UP000604825"/>
    </source>
</evidence>
<dbReference type="PANTHER" id="PTHR10997:SF29">
    <property type="entry name" value="ARM REPEAT SUPERFAMILY PROTEIN"/>
    <property type="match status" value="1"/>
</dbReference>
<dbReference type="EMBL" id="CAJGYO010000009">
    <property type="protein sequence ID" value="CAD6252431.1"/>
    <property type="molecule type" value="Genomic_DNA"/>
</dbReference>
<name>A0A811Q6V2_9POAL</name>
<evidence type="ECO:0000256" key="1">
    <source>
        <dbReference type="SAM" id="MobiDB-lite"/>
    </source>
</evidence>
<dbReference type="SUPFAM" id="SSF48371">
    <property type="entry name" value="ARM repeat"/>
    <property type="match status" value="1"/>
</dbReference>
<accession>A0A811Q6V2</accession>
<dbReference type="GO" id="GO:0006611">
    <property type="term" value="P:protein export from nucleus"/>
    <property type="evidence" value="ECO:0007669"/>
    <property type="project" value="TreeGrafter"/>
</dbReference>
<dbReference type="OrthoDB" id="3268246at2759"/>
<comment type="caution">
    <text evidence="2">The sequence shown here is derived from an EMBL/GenBank/DDBJ whole genome shotgun (WGS) entry which is preliminary data.</text>
</comment>
<dbReference type="PANTHER" id="PTHR10997">
    <property type="entry name" value="IMPORTIN-7, 8, 11"/>
    <property type="match status" value="1"/>
</dbReference>
<dbReference type="InterPro" id="IPR016024">
    <property type="entry name" value="ARM-type_fold"/>
</dbReference>
<feature type="compositionally biased region" description="Acidic residues" evidence="1">
    <location>
        <begin position="314"/>
        <end position="343"/>
    </location>
</feature>
<dbReference type="GO" id="GO:0005829">
    <property type="term" value="C:cytosol"/>
    <property type="evidence" value="ECO:0007669"/>
    <property type="project" value="TreeGrafter"/>
</dbReference>
<dbReference type="Proteomes" id="UP000604825">
    <property type="component" value="Unassembled WGS sequence"/>
</dbReference>
<sequence>MVQAWESSAPDENKTHEKRVWQSGQSAIAQTISLLLQKAWLLQVDNMENIVSALPPPSCVNDASVLLEFVMSSVTCMEETASMKVFELVAIWADTIANWDSWEEMEDQGVFNAIKEAVSFHQRFDLDGFFLKMLPSQSENGSQSSVIGRVSNFVTKAIAAYPSATWRACSCIHTLLHAPNFSLGTQDARKTIAESFAQAAFSRFKSISDSPAGLWKPLLLAISSCYICYPDAIEQVLNKFDGNGFAIWTSALAQVSSSSFNPGLSSESEIKLAVLTLSTVINHLMSLSMGGTKVLQDCYVSLMESCIQLKEVQEDGDNDDDDGAEDLDDDDEDEDTEDDDEDWTTMMMREETEEEFLERYALAAAGESIEAIEEGDIDEETQDIELDVSDKICVMISEGYICGVGIIVKHYISSSFYHFAMFLQSPFCHDWRGWTGIVVGLLDGLGNARGAAQLELELHVNGGGIWGPGASETGREKRGLGLIGFWATSNQPCNGECRAWGGSWAGGFRPEERSRSG</sequence>
<evidence type="ECO:0000313" key="2">
    <source>
        <dbReference type="EMBL" id="CAD6252431.1"/>
    </source>
</evidence>
<organism evidence="2 3">
    <name type="scientific">Miscanthus lutarioriparius</name>
    <dbReference type="NCBI Taxonomy" id="422564"/>
    <lineage>
        <taxon>Eukaryota</taxon>
        <taxon>Viridiplantae</taxon>
        <taxon>Streptophyta</taxon>
        <taxon>Embryophyta</taxon>
        <taxon>Tracheophyta</taxon>
        <taxon>Spermatophyta</taxon>
        <taxon>Magnoliopsida</taxon>
        <taxon>Liliopsida</taxon>
        <taxon>Poales</taxon>
        <taxon>Poaceae</taxon>
        <taxon>PACMAD clade</taxon>
        <taxon>Panicoideae</taxon>
        <taxon>Andropogonodae</taxon>
        <taxon>Andropogoneae</taxon>
        <taxon>Saccharinae</taxon>
        <taxon>Miscanthus</taxon>
    </lineage>
</organism>
<evidence type="ECO:0008006" key="4">
    <source>
        <dbReference type="Google" id="ProtNLM"/>
    </source>
</evidence>
<feature type="region of interest" description="Disordered" evidence="1">
    <location>
        <begin position="312"/>
        <end position="343"/>
    </location>
</feature>
<protein>
    <recommendedName>
        <fullName evidence="4">ARM repeat superfamily protein</fullName>
    </recommendedName>
</protein>
<dbReference type="AlphaFoldDB" id="A0A811Q6V2"/>
<dbReference type="GO" id="GO:0005049">
    <property type="term" value="F:nuclear export signal receptor activity"/>
    <property type="evidence" value="ECO:0007669"/>
    <property type="project" value="TreeGrafter"/>
</dbReference>
<reference evidence="2" key="1">
    <citation type="submission" date="2020-10" db="EMBL/GenBank/DDBJ databases">
        <authorList>
            <person name="Han B."/>
            <person name="Lu T."/>
            <person name="Zhao Q."/>
            <person name="Huang X."/>
            <person name="Zhao Y."/>
        </authorList>
    </citation>
    <scope>NUCLEOTIDE SEQUENCE</scope>
</reference>
<dbReference type="GO" id="GO:0006606">
    <property type="term" value="P:protein import into nucleus"/>
    <property type="evidence" value="ECO:0007669"/>
    <property type="project" value="TreeGrafter"/>
</dbReference>
<keyword evidence="3" id="KW-1185">Reference proteome</keyword>